<gene>
    <name evidence="12" type="primary">secG</name>
    <name evidence="14" type="ORF">AMQ22_02111</name>
</gene>
<feature type="transmembrane region" description="Helical" evidence="13">
    <location>
        <begin position="47"/>
        <end position="66"/>
    </location>
</feature>
<dbReference type="GO" id="GO:0015031">
    <property type="term" value="P:protein transport"/>
    <property type="evidence" value="ECO:0007669"/>
    <property type="project" value="UniProtKB-UniRule"/>
</dbReference>
<comment type="subcellular location">
    <subcellularLocation>
        <location evidence="1 12">Cell membrane</location>
        <topology evidence="1 12">Single-pass membrane protein</topology>
    </subcellularLocation>
</comment>
<dbReference type="STRING" id="1705564.APG08_00354"/>
<evidence type="ECO:0000256" key="3">
    <source>
        <dbReference type="ARBA" id="ARBA00014522"/>
    </source>
</evidence>
<evidence type="ECO:0000256" key="6">
    <source>
        <dbReference type="ARBA" id="ARBA00022692"/>
    </source>
</evidence>
<feature type="topological domain" description="Cytoplasmic" evidence="12">
    <location>
        <begin position="1"/>
        <end position="44"/>
    </location>
</feature>
<dbReference type="NCBIfam" id="NF002318">
    <property type="entry name" value="PRK01253.1"/>
    <property type="match status" value="1"/>
</dbReference>
<evidence type="ECO:0000256" key="5">
    <source>
        <dbReference type="ARBA" id="ARBA00022475"/>
    </source>
</evidence>
<reference evidence="14 15" key="1">
    <citation type="journal article" date="2016" name="ISME J.">
        <title>Chasing the elusive Euryarchaeota class WSA2: genomes reveal a uniquely fastidious methyl-reducing methanogen.</title>
        <authorList>
            <person name="Nobu M.K."/>
            <person name="Narihiro T."/>
            <person name="Kuroda K."/>
            <person name="Mei R."/>
            <person name="Liu W.T."/>
        </authorList>
    </citation>
    <scope>NUCLEOTIDE SEQUENCE [LARGE SCALE GENOMIC DNA]</scope>
    <source>
        <strain evidence="14">U1lsi0528_Bin055</strain>
    </source>
</reference>
<organism evidence="14 15">
    <name type="scientific">Candidatus Methanofastidiosum methylothiophilum</name>
    <dbReference type="NCBI Taxonomy" id="1705564"/>
    <lineage>
        <taxon>Archaea</taxon>
        <taxon>Methanobacteriati</taxon>
        <taxon>Methanobacteriota</taxon>
        <taxon>Stenosarchaea group</taxon>
        <taxon>Candidatus Methanofastidiosia</taxon>
        <taxon>Candidatus Methanofastidiosales</taxon>
        <taxon>Candidatus Methanofastidiosaceae</taxon>
        <taxon>Candidatus Methanofastidiosum</taxon>
    </lineage>
</organism>
<dbReference type="Pfam" id="PF03911">
    <property type="entry name" value="Sec61_beta"/>
    <property type="match status" value="1"/>
</dbReference>
<evidence type="ECO:0000256" key="8">
    <source>
        <dbReference type="ARBA" id="ARBA00022989"/>
    </source>
</evidence>
<comment type="caution">
    <text evidence="14">The sequence shown here is derived from an EMBL/GenBank/DDBJ whole genome shotgun (WGS) entry which is preliminary data.</text>
</comment>
<keyword evidence="7 12" id="KW-0653">Protein transport</keyword>
<dbReference type="Proteomes" id="UP000075398">
    <property type="component" value="Unassembled WGS sequence"/>
</dbReference>
<evidence type="ECO:0000256" key="12">
    <source>
        <dbReference type="HAMAP-Rule" id="MF_00751"/>
    </source>
</evidence>
<evidence type="ECO:0000256" key="9">
    <source>
        <dbReference type="ARBA" id="ARBA00023010"/>
    </source>
</evidence>
<keyword evidence="8 12" id="KW-1133">Transmembrane helix</keyword>
<sequence length="72" mass="7728">MDKLFFVSDFMVKRKPQAVGGAMPATGAGLIRYFDEDEGGLKIRPEAVVVICIAVIVVGVLLQIFGAELLGF</sequence>
<dbReference type="HAMAP" id="MF_00751">
    <property type="entry name" value="SecG"/>
    <property type="match status" value="1"/>
</dbReference>
<keyword evidence="4 12" id="KW-0813">Transport</keyword>
<dbReference type="EMBL" id="LNGC01000191">
    <property type="protein sequence ID" value="KYC46523.1"/>
    <property type="molecule type" value="Genomic_DNA"/>
</dbReference>
<dbReference type="InterPro" id="IPR023531">
    <property type="entry name" value="Preprot_translocase_SecG"/>
</dbReference>
<comment type="similarity">
    <text evidence="2 12">Belongs to the SEC61-beta family.</text>
</comment>
<comment type="subunit">
    <text evidence="12">Component of the protein translocase complex. Heterotrimer consisting of alpha (SecY), beta (SecG) and gamma (SecE) subunits. Can form oligomers of the heterotrimer.</text>
</comment>
<keyword evidence="5 12" id="KW-1003">Cell membrane</keyword>
<keyword evidence="10 12" id="KW-0472">Membrane</keyword>
<evidence type="ECO:0000256" key="11">
    <source>
        <dbReference type="ARBA" id="ARBA00031868"/>
    </source>
</evidence>
<keyword evidence="6 12" id="KW-0812">Transmembrane</keyword>
<proteinExistence type="inferred from homology"/>
<evidence type="ECO:0000256" key="4">
    <source>
        <dbReference type="ARBA" id="ARBA00022448"/>
    </source>
</evidence>
<dbReference type="AlphaFoldDB" id="A0A150INH0"/>
<name>A0A150INH0_9EURY</name>
<evidence type="ECO:0000256" key="1">
    <source>
        <dbReference type="ARBA" id="ARBA00004162"/>
    </source>
</evidence>
<evidence type="ECO:0000256" key="13">
    <source>
        <dbReference type="SAM" id="Phobius"/>
    </source>
</evidence>
<evidence type="ECO:0000313" key="14">
    <source>
        <dbReference type="EMBL" id="KYC46523.1"/>
    </source>
</evidence>
<dbReference type="InterPro" id="IPR016482">
    <property type="entry name" value="SecG/Sec61-beta/Sbh"/>
</dbReference>
<dbReference type="GO" id="GO:0005886">
    <property type="term" value="C:plasma membrane"/>
    <property type="evidence" value="ECO:0007669"/>
    <property type="project" value="UniProtKB-SubCell"/>
</dbReference>
<accession>A0A150INH0</accession>
<comment type="function">
    <text evidence="12">Involved in protein export. The function of the beta subunit is unknown, but it may be involved in stabilization of the trimeric complex.</text>
</comment>
<protein>
    <recommendedName>
        <fullName evidence="3 12">Preprotein translocase subunit SecG</fullName>
    </recommendedName>
    <alternativeName>
        <fullName evidence="11 12">Protein transport protein Sec61 subunit beta homolog</fullName>
    </alternativeName>
</protein>
<evidence type="ECO:0000256" key="10">
    <source>
        <dbReference type="ARBA" id="ARBA00023136"/>
    </source>
</evidence>
<evidence type="ECO:0000256" key="7">
    <source>
        <dbReference type="ARBA" id="ARBA00022927"/>
    </source>
</evidence>
<evidence type="ECO:0000313" key="15">
    <source>
        <dbReference type="Proteomes" id="UP000075398"/>
    </source>
</evidence>
<keyword evidence="9 12" id="KW-0811">Translocation</keyword>
<evidence type="ECO:0000256" key="2">
    <source>
        <dbReference type="ARBA" id="ARBA00006103"/>
    </source>
</evidence>